<evidence type="ECO:0000313" key="10">
    <source>
        <dbReference type="Proteomes" id="UP000054408"/>
    </source>
</evidence>
<dbReference type="GO" id="GO:0005829">
    <property type="term" value="C:cytosol"/>
    <property type="evidence" value="ECO:0007669"/>
    <property type="project" value="TreeGrafter"/>
</dbReference>
<dbReference type="InterPro" id="IPR000705">
    <property type="entry name" value="Galactokinase"/>
</dbReference>
<proteinExistence type="inferred from homology"/>
<dbReference type="GO" id="GO:0004335">
    <property type="term" value="F:galactokinase activity"/>
    <property type="evidence" value="ECO:0007669"/>
    <property type="project" value="InterPro"/>
</dbReference>
<gene>
    <name evidence="9" type="ORF">AMSG_09806</name>
</gene>
<evidence type="ECO:0000256" key="5">
    <source>
        <dbReference type="ARBA" id="ARBA00022840"/>
    </source>
</evidence>
<evidence type="ECO:0000256" key="1">
    <source>
        <dbReference type="ARBA" id="ARBA00006566"/>
    </source>
</evidence>
<dbReference type="PROSITE" id="PS00627">
    <property type="entry name" value="GHMP_KINASES_ATP"/>
    <property type="match status" value="1"/>
</dbReference>
<dbReference type="RefSeq" id="XP_013754235.1">
    <property type="nucleotide sequence ID" value="XM_013898781.1"/>
</dbReference>
<evidence type="ECO:0000313" key="9">
    <source>
        <dbReference type="EMBL" id="KNC53855.1"/>
    </source>
</evidence>
<evidence type="ECO:0000259" key="7">
    <source>
        <dbReference type="Pfam" id="PF08544"/>
    </source>
</evidence>
<dbReference type="STRING" id="461836.A0A0L0DNK9"/>
<dbReference type="InterPro" id="IPR036554">
    <property type="entry name" value="GHMP_kinase_C_sf"/>
</dbReference>
<keyword evidence="3" id="KW-0547">Nucleotide-binding</keyword>
<evidence type="ECO:0000256" key="3">
    <source>
        <dbReference type="ARBA" id="ARBA00022741"/>
    </source>
</evidence>
<protein>
    <submittedName>
        <fullName evidence="9">Galactokinase</fullName>
    </submittedName>
</protein>
<dbReference type="Pfam" id="PF00288">
    <property type="entry name" value="GHMP_kinases_N"/>
    <property type="match status" value="1"/>
</dbReference>
<keyword evidence="10" id="KW-1185">Reference proteome</keyword>
<feature type="domain" description="GHMP kinase C-terminal" evidence="7">
    <location>
        <begin position="387"/>
        <end position="454"/>
    </location>
</feature>
<dbReference type="OMA" id="GFHDTYF"/>
<dbReference type="Gene3D" id="3.30.230.10">
    <property type="match status" value="1"/>
</dbReference>
<dbReference type="PRINTS" id="PR00959">
    <property type="entry name" value="MEVGALKINASE"/>
</dbReference>
<dbReference type="NCBIfam" id="TIGR00131">
    <property type="entry name" value="gal_kin"/>
    <property type="match status" value="1"/>
</dbReference>
<dbReference type="eggNOG" id="KOG0631">
    <property type="taxonomic scope" value="Eukaryota"/>
</dbReference>
<evidence type="ECO:0000256" key="2">
    <source>
        <dbReference type="ARBA" id="ARBA00022679"/>
    </source>
</evidence>
<dbReference type="GO" id="GO:0005524">
    <property type="term" value="F:ATP binding"/>
    <property type="evidence" value="ECO:0007669"/>
    <property type="project" value="UniProtKB-KW"/>
</dbReference>
<dbReference type="PANTHER" id="PTHR10457:SF7">
    <property type="entry name" value="GALACTOKINASE-RELATED"/>
    <property type="match status" value="1"/>
</dbReference>
<evidence type="ECO:0000256" key="4">
    <source>
        <dbReference type="ARBA" id="ARBA00022777"/>
    </source>
</evidence>
<dbReference type="Gene3D" id="1.20.1440.340">
    <property type="match status" value="1"/>
</dbReference>
<dbReference type="PANTHER" id="PTHR10457">
    <property type="entry name" value="MEVALONATE KINASE/GALACTOKINASE"/>
    <property type="match status" value="1"/>
</dbReference>
<dbReference type="SUPFAM" id="SSF54211">
    <property type="entry name" value="Ribosomal protein S5 domain 2-like"/>
    <property type="match status" value="1"/>
</dbReference>
<dbReference type="InterPro" id="IPR006204">
    <property type="entry name" value="GHMP_kinase_N_dom"/>
</dbReference>
<dbReference type="InterPro" id="IPR019741">
    <property type="entry name" value="Galactokinase_CS"/>
</dbReference>
<keyword evidence="5" id="KW-0067">ATP-binding</keyword>
<dbReference type="Pfam" id="PF08544">
    <property type="entry name" value="GHMP_kinases_C"/>
    <property type="match status" value="1"/>
</dbReference>
<dbReference type="Proteomes" id="UP000054408">
    <property type="component" value="Unassembled WGS sequence"/>
</dbReference>
<dbReference type="SUPFAM" id="SSF55060">
    <property type="entry name" value="GHMP Kinase, C-terminal domain"/>
    <property type="match status" value="1"/>
</dbReference>
<dbReference type="InterPro" id="IPR014721">
    <property type="entry name" value="Ribsml_uS5_D2-typ_fold_subgr"/>
</dbReference>
<sequence length="486" mass="49505">MASATIPHMAARYPPNEEREVALCAAYEAAFGAVPSGVASAPGRVNLIGEHIDYSGYGVLPMALAHDVRVAYGLGQSDGGDAGEPRQGFVFSVANIDGDRYPPAELAHGGLDDAVLDKGAHSWANYVFAGYKGVLDAVAEGSRDEEPLGVALNVMIDGKVPPGSGLSSSSALVCASMLAAAAGFGCSTKYSPAEFASMAAGAERYTGVEGGGMDQAISMMARAGSALYIEFDPVRGTPVALPPDAVFVVAHSQVAANKYYSQYNLRVVETRLAARILAAHHAVAEPDACRTLAAAAAAAGLDLAGAEQAVDDALVKDKLYSIAEVAAMLDLSAAEVVAGYAANGALAGVPADEPRLALHARATHVYSEARRVAHFRAVCASGADDALAELGRIMDASHASCAQLFDCSCAELDALVASSRAAGALGARLTGAGWGGCTVSLVAHSQLDSFLEHLAQSHYGMSADEAAAANVLFASAPGSGACVIEF</sequence>
<dbReference type="InterPro" id="IPR020568">
    <property type="entry name" value="Ribosomal_Su5_D2-typ_SF"/>
</dbReference>
<dbReference type="PROSITE" id="PS00106">
    <property type="entry name" value="GALACTOKINASE"/>
    <property type="match status" value="1"/>
</dbReference>
<feature type="domain" description="Galactokinase N-terminal" evidence="8">
    <location>
        <begin position="26"/>
        <end position="72"/>
    </location>
</feature>
<dbReference type="PIRSF" id="PIRSF000530">
    <property type="entry name" value="Galactokinase"/>
    <property type="match status" value="1"/>
</dbReference>
<dbReference type="PRINTS" id="PR00473">
    <property type="entry name" value="GALCTOKINASE"/>
</dbReference>
<dbReference type="EMBL" id="GL349483">
    <property type="protein sequence ID" value="KNC53855.1"/>
    <property type="molecule type" value="Genomic_DNA"/>
</dbReference>
<dbReference type="OrthoDB" id="187738at2759"/>
<keyword evidence="2" id="KW-0808">Transferase</keyword>
<evidence type="ECO:0000259" key="8">
    <source>
        <dbReference type="Pfam" id="PF10509"/>
    </source>
</evidence>
<dbReference type="Gene3D" id="3.30.70.3170">
    <property type="match status" value="1"/>
</dbReference>
<dbReference type="GeneID" id="25568189"/>
<reference evidence="9 10" key="1">
    <citation type="submission" date="2010-05" db="EMBL/GenBank/DDBJ databases">
        <title>The Genome Sequence of Thecamonas trahens ATCC 50062.</title>
        <authorList>
            <consortium name="The Broad Institute Genome Sequencing Platform"/>
            <person name="Russ C."/>
            <person name="Cuomo C."/>
            <person name="Shea T."/>
            <person name="Young S.K."/>
            <person name="Zeng Q."/>
            <person name="Koehrsen M."/>
            <person name="Haas B."/>
            <person name="Borodovsky M."/>
            <person name="Guigo R."/>
            <person name="Alvarado L."/>
            <person name="Berlin A."/>
            <person name="Bochicchio J."/>
            <person name="Borenstein D."/>
            <person name="Chapman S."/>
            <person name="Chen Z."/>
            <person name="Freedman E."/>
            <person name="Gellesch M."/>
            <person name="Goldberg J."/>
            <person name="Griggs A."/>
            <person name="Gujja S."/>
            <person name="Heilman E."/>
            <person name="Heiman D."/>
            <person name="Hepburn T."/>
            <person name="Howarth C."/>
            <person name="Jen D."/>
            <person name="Larson L."/>
            <person name="Mehta T."/>
            <person name="Park D."/>
            <person name="Pearson M."/>
            <person name="Roberts A."/>
            <person name="Saif S."/>
            <person name="Shenoy N."/>
            <person name="Sisk P."/>
            <person name="Stolte C."/>
            <person name="Sykes S."/>
            <person name="Thomson T."/>
            <person name="Walk T."/>
            <person name="White J."/>
            <person name="Yandava C."/>
            <person name="Burger G."/>
            <person name="Gray M.W."/>
            <person name="Holland P.W.H."/>
            <person name="King N."/>
            <person name="Lang F.B.F."/>
            <person name="Roger A.J."/>
            <person name="Ruiz-Trillo I."/>
            <person name="Lander E."/>
            <person name="Nusbaum C."/>
        </authorList>
    </citation>
    <scope>NUCLEOTIDE SEQUENCE [LARGE SCALE GENOMIC DNA]</scope>
    <source>
        <strain evidence="9 10">ATCC 50062</strain>
    </source>
</reference>
<dbReference type="AlphaFoldDB" id="A0A0L0DNK9"/>
<evidence type="ECO:0000259" key="6">
    <source>
        <dbReference type="Pfam" id="PF00288"/>
    </source>
</evidence>
<feature type="domain" description="GHMP kinase N-terminal" evidence="6">
    <location>
        <begin position="143"/>
        <end position="221"/>
    </location>
</feature>
<name>A0A0L0DNK9_THETB</name>
<dbReference type="InterPro" id="IPR006206">
    <property type="entry name" value="Mevalonate/galactokinase"/>
</dbReference>
<dbReference type="GO" id="GO:0006012">
    <property type="term" value="P:galactose metabolic process"/>
    <property type="evidence" value="ECO:0007669"/>
    <property type="project" value="InterPro"/>
</dbReference>
<dbReference type="InterPro" id="IPR006203">
    <property type="entry name" value="GHMP_knse_ATP-bd_CS"/>
</dbReference>
<dbReference type="InterPro" id="IPR013750">
    <property type="entry name" value="GHMP_kinase_C_dom"/>
</dbReference>
<accession>A0A0L0DNK9</accession>
<keyword evidence="4 9" id="KW-0418">Kinase</keyword>
<dbReference type="InterPro" id="IPR019539">
    <property type="entry name" value="GalKase_N"/>
</dbReference>
<dbReference type="Pfam" id="PF10509">
    <property type="entry name" value="GalKase_gal_bdg"/>
    <property type="match status" value="1"/>
</dbReference>
<comment type="similarity">
    <text evidence="1">Belongs to the GHMP kinase family. GalK subfamily.</text>
</comment>
<organism evidence="9 10">
    <name type="scientific">Thecamonas trahens ATCC 50062</name>
    <dbReference type="NCBI Taxonomy" id="461836"/>
    <lineage>
        <taxon>Eukaryota</taxon>
        <taxon>Apusozoa</taxon>
        <taxon>Apusomonadida</taxon>
        <taxon>Apusomonadidae</taxon>
        <taxon>Thecamonas</taxon>
    </lineage>
</organism>